<dbReference type="CDD" id="cd06124">
    <property type="entry name" value="cupin_NimR-like_N"/>
    <property type="match status" value="1"/>
</dbReference>
<keyword evidence="3" id="KW-0238">DNA-binding</keyword>
<evidence type="ECO:0000256" key="4">
    <source>
        <dbReference type="ARBA" id="ARBA00023163"/>
    </source>
</evidence>
<keyword evidence="4" id="KW-0804">Transcription</keyword>
<dbReference type="PANTHER" id="PTHR11019:SF199">
    <property type="entry name" value="HTH-TYPE TRANSCRIPTIONAL REGULATOR NIMR"/>
    <property type="match status" value="1"/>
</dbReference>
<evidence type="ECO:0000256" key="3">
    <source>
        <dbReference type="ARBA" id="ARBA00023125"/>
    </source>
</evidence>
<keyword evidence="1" id="KW-0678">Repressor</keyword>
<dbReference type="InterPro" id="IPR003313">
    <property type="entry name" value="AraC-bd"/>
</dbReference>
<evidence type="ECO:0000256" key="1">
    <source>
        <dbReference type="ARBA" id="ARBA00022491"/>
    </source>
</evidence>
<dbReference type="EMBL" id="AP022324">
    <property type="protein sequence ID" value="BBU43318.1"/>
    <property type="molecule type" value="Genomic_DNA"/>
</dbReference>
<dbReference type="AlphaFoldDB" id="A0A7U6LZV1"/>
<dbReference type="Proteomes" id="UP000464661">
    <property type="component" value="Chromosome"/>
</dbReference>
<accession>A0A7U6LZV1</accession>
<sequence length="264" mass="28869">MPFSKNVISSPEDFDSDLFFQAAIALKVVPEPNHSGTGTHDHRKGQLILSLRGAVSCEVQNAIWLVPPQHAVWIPGGTPHSCRVTANASTCFLFVEPSAAVMPDGCCTLAITPLVRELILHLVEQDRSCLSEGKAARLVAVLLEQLSDASVTELHLPISDHPKIKHIADTLFATPGDRTTLREWATRLATSERTLARLIESKTGLSFGRWRQQLHLMIALSHLAEGVSVQRVAGILGYDSVNAFITMFKKALGKSPTQYFSSLR</sequence>
<dbReference type="Pfam" id="PF02311">
    <property type="entry name" value="AraC_binding"/>
    <property type="match status" value="1"/>
</dbReference>
<protein>
    <submittedName>
        <fullName evidence="6">AraC family transcriptional regulator</fullName>
    </submittedName>
</protein>
<dbReference type="Pfam" id="PF12833">
    <property type="entry name" value="HTH_18"/>
    <property type="match status" value="1"/>
</dbReference>
<dbReference type="InterPro" id="IPR009057">
    <property type="entry name" value="Homeodomain-like_sf"/>
</dbReference>
<dbReference type="InterPro" id="IPR014710">
    <property type="entry name" value="RmlC-like_jellyroll"/>
</dbReference>
<evidence type="ECO:0000313" key="6">
    <source>
        <dbReference type="EMBL" id="BBU43318.1"/>
    </source>
</evidence>
<evidence type="ECO:0000256" key="2">
    <source>
        <dbReference type="ARBA" id="ARBA00023015"/>
    </source>
</evidence>
<dbReference type="SUPFAM" id="SSF51182">
    <property type="entry name" value="RmlC-like cupins"/>
    <property type="match status" value="1"/>
</dbReference>
<dbReference type="RefSeq" id="WP_027614750.1">
    <property type="nucleotide sequence ID" value="NZ_AP022324.1"/>
</dbReference>
<dbReference type="Gene3D" id="1.10.10.60">
    <property type="entry name" value="Homeodomain-like"/>
    <property type="match status" value="1"/>
</dbReference>
<dbReference type="PROSITE" id="PS01124">
    <property type="entry name" value="HTH_ARAC_FAMILY_2"/>
    <property type="match status" value="1"/>
</dbReference>
<evidence type="ECO:0000259" key="5">
    <source>
        <dbReference type="PROSITE" id="PS01124"/>
    </source>
</evidence>
<reference evidence="6 7" key="1">
    <citation type="submission" date="2020-01" db="EMBL/GenBank/DDBJ databases">
        <title>Complete Genome Sequence of Pseudomonas putida Strain TS312, Harboring the HdtS type N-acyl-homoserine Lactone Synthase, Isolated from a Paper Mill.</title>
        <authorList>
            <person name="Hosoe A."/>
            <person name="Suenaga T."/>
            <person name="Sugi T."/>
            <person name="Izumi T."/>
            <person name="Nagai N."/>
            <person name="Terada A."/>
        </authorList>
    </citation>
    <scope>NUCLEOTIDE SEQUENCE [LARGE SCALE GENOMIC DNA]</scope>
    <source>
        <strain evidence="6 7">TS312</strain>
    </source>
</reference>
<gene>
    <name evidence="6" type="ORF">PPTS312_12330</name>
</gene>
<dbReference type="GO" id="GO:0003700">
    <property type="term" value="F:DNA-binding transcription factor activity"/>
    <property type="evidence" value="ECO:0007669"/>
    <property type="project" value="InterPro"/>
</dbReference>
<dbReference type="Gene3D" id="2.60.120.10">
    <property type="entry name" value="Jelly Rolls"/>
    <property type="match status" value="1"/>
</dbReference>
<dbReference type="InterPro" id="IPR018060">
    <property type="entry name" value="HTH_AraC"/>
</dbReference>
<dbReference type="GO" id="GO:0043565">
    <property type="term" value="F:sequence-specific DNA binding"/>
    <property type="evidence" value="ECO:0007669"/>
    <property type="project" value="InterPro"/>
</dbReference>
<keyword evidence="2" id="KW-0805">Transcription regulation</keyword>
<feature type="domain" description="HTH araC/xylS-type" evidence="5">
    <location>
        <begin position="162"/>
        <end position="262"/>
    </location>
</feature>
<dbReference type="FunFam" id="1.10.10.60:FF:000132">
    <property type="entry name" value="AraC family transcriptional regulator"/>
    <property type="match status" value="1"/>
</dbReference>
<name>A0A7U6LZV1_PSEPU</name>
<organism evidence="6 7">
    <name type="scientific">Pseudomonas putida</name>
    <name type="common">Arthrobacter siderocapsulatus</name>
    <dbReference type="NCBI Taxonomy" id="303"/>
    <lineage>
        <taxon>Bacteria</taxon>
        <taxon>Pseudomonadati</taxon>
        <taxon>Pseudomonadota</taxon>
        <taxon>Gammaproteobacteria</taxon>
        <taxon>Pseudomonadales</taxon>
        <taxon>Pseudomonadaceae</taxon>
        <taxon>Pseudomonas</taxon>
    </lineage>
</organism>
<proteinExistence type="predicted"/>
<dbReference type="PANTHER" id="PTHR11019">
    <property type="entry name" value="HTH-TYPE TRANSCRIPTIONAL REGULATOR NIMR"/>
    <property type="match status" value="1"/>
</dbReference>
<evidence type="ECO:0000313" key="7">
    <source>
        <dbReference type="Proteomes" id="UP000464661"/>
    </source>
</evidence>
<dbReference type="SUPFAM" id="SSF46689">
    <property type="entry name" value="Homeodomain-like"/>
    <property type="match status" value="1"/>
</dbReference>
<dbReference type="SMART" id="SM00342">
    <property type="entry name" value="HTH_ARAC"/>
    <property type="match status" value="1"/>
</dbReference>
<dbReference type="InterPro" id="IPR011051">
    <property type="entry name" value="RmlC_Cupin_sf"/>
</dbReference>